<evidence type="ECO:0000256" key="3">
    <source>
        <dbReference type="ARBA" id="ARBA00025726"/>
    </source>
</evidence>
<evidence type="ECO:0000313" key="7">
    <source>
        <dbReference type="Proteomes" id="UP001157974"/>
    </source>
</evidence>
<evidence type="ECO:0000256" key="1">
    <source>
        <dbReference type="ARBA" id="ARBA00022574"/>
    </source>
</evidence>
<keyword evidence="7" id="KW-1185">Reference proteome</keyword>
<keyword evidence="2" id="KW-0677">Repeat</keyword>
<dbReference type="InterPro" id="IPR045241">
    <property type="entry name" value="Prp46/PLRG1-like"/>
</dbReference>
<dbReference type="InterPro" id="IPR036322">
    <property type="entry name" value="WD40_repeat_dom_sf"/>
</dbReference>
<dbReference type="Proteomes" id="UP001157974">
    <property type="component" value="Unassembled WGS sequence"/>
</dbReference>
<dbReference type="PROSITE" id="PS00678">
    <property type="entry name" value="WD_REPEATS_1"/>
    <property type="match status" value="2"/>
</dbReference>
<protein>
    <recommendedName>
        <fullName evidence="8">Pre-mRNA-splicing factor PRP46</fullName>
    </recommendedName>
</protein>
<dbReference type="AlphaFoldDB" id="A0AAV8ULL6"/>
<feature type="repeat" description="WD" evidence="4">
    <location>
        <begin position="390"/>
        <end position="430"/>
    </location>
</feature>
<comment type="caution">
    <text evidence="6">The sequence shown here is derived from an EMBL/GenBank/DDBJ whole genome shotgun (WGS) entry which is preliminary data.</text>
</comment>
<organism evidence="6 7">
    <name type="scientific">Rhodosorus marinus</name>
    <dbReference type="NCBI Taxonomy" id="101924"/>
    <lineage>
        <taxon>Eukaryota</taxon>
        <taxon>Rhodophyta</taxon>
        <taxon>Stylonematophyceae</taxon>
        <taxon>Stylonematales</taxon>
        <taxon>Stylonemataceae</taxon>
        <taxon>Rhodosorus</taxon>
    </lineage>
</organism>
<feature type="repeat" description="WD" evidence="4">
    <location>
        <begin position="307"/>
        <end position="348"/>
    </location>
</feature>
<evidence type="ECO:0000256" key="2">
    <source>
        <dbReference type="ARBA" id="ARBA00022737"/>
    </source>
</evidence>
<dbReference type="GO" id="GO:0071011">
    <property type="term" value="C:precatalytic spliceosome"/>
    <property type="evidence" value="ECO:0007669"/>
    <property type="project" value="TreeGrafter"/>
</dbReference>
<dbReference type="PROSITE" id="PS50082">
    <property type="entry name" value="WD_REPEATS_2"/>
    <property type="match status" value="5"/>
</dbReference>
<dbReference type="PROSITE" id="PS50294">
    <property type="entry name" value="WD_REPEATS_REGION"/>
    <property type="match status" value="5"/>
</dbReference>
<dbReference type="InterPro" id="IPR020472">
    <property type="entry name" value="WD40_PAC1"/>
</dbReference>
<dbReference type="PANTHER" id="PTHR19923:SF0">
    <property type="entry name" value="PLEIOTROPIC REGULATOR 1"/>
    <property type="match status" value="1"/>
</dbReference>
<dbReference type="InterPro" id="IPR019775">
    <property type="entry name" value="WD40_repeat_CS"/>
</dbReference>
<feature type="repeat" description="WD" evidence="4">
    <location>
        <begin position="223"/>
        <end position="264"/>
    </location>
</feature>
<feature type="repeat" description="WD" evidence="4">
    <location>
        <begin position="265"/>
        <end position="306"/>
    </location>
</feature>
<evidence type="ECO:0000256" key="5">
    <source>
        <dbReference type="SAM" id="MobiDB-lite"/>
    </source>
</evidence>
<dbReference type="PANTHER" id="PTHR19923">
    <property type="entry name" value="WD40 REPEAT PROTEINPRL1/PRL2-RELATED"/>
    <property type="match status" value="1"/>
</dbReference>
<evidence type="ECO:0008006" key="8">
    <source>
        <dbReference type="Google" id="ProtNLM"/>
    </source>
</evidence>
<dbReference type="EMBL" id="JAMWBK010000011">
    <property type="protein sequence ID" value="KAJ8901526.1"/>
    <property type="molecule type" value="Genomic_DNA"/>
</dbReference>
<feature type="region of interest" description="Disordered" evidence="5">
    <location>
        <begin position="63"/>
        <end position="106"/>
    </location>
</feature>
<sequence>MVSNDSDTLRSLALENMKRTVAFFGGHASDGKGDEGEDEDAKMLKLKVKYNLNFHQSNVAMAAMREHDRRSKSRKQVRATSGKQDDEHPSAKKLKTEEPTDEEPSLIDDKTIEQIETASLAKDLVAGGSAKSSAGNTALTVLTNPKNFGRVKTENPGVTNALAIAQDRPDWHPPWKLYRVLMGHLGWVRSVAVDPANEWFCTGAADRTIKIWDLASGKLKLTLTGHIGAVRGLAISDRHPYMFSAGDDKQVKCWDLEYNKVIRNYHGHLSGVYAAEVHPSLDLLVTGGRDATIRVWDMRTKAQVFALGGHRHTINSIQTQKVDPQIISGSADSMIRLWDLAAGKSMSTLTNHKKGVRAVACNPREFSFASASADNIKTWRLPEGVFMRNLSGHNVIVNSLSVNDDGVMVSGGDDGTLAFWDYQSAHEFYRTQTQVQPGSLDCEAGIFGSAFDMTGTRLITVETDKTVKMWKEDNQATPETHPLSWKPNILPQRY</sequence>
<dbReference type="InterPro" id="IPR001680">
    <property type="entry name" value="WD40_rpt"/>
</dbReference>
<feature type="compositionally biased region" description="Basic and acidic residues" evidence="5">
    <location>
        <begin position="83"/>
        <end position="98"/>
    </location>
</feature>
<reference evidence="6 7" key="1">
    <citation type="journal article" date="2023" name="Nat. Commun.">
        <title>Origin of minicircular mitochondrial genomes in red algae.</title>
        <authorList>
            <person name="Lee Y."/>
            <person name="Cho C.H."/>
            <person name="Lee Y.M."/>
            <person name="Park S.I."/>
            <person name="Yang J.H."/>
            <person name="West J.A."/>
            <person name="Bhattacharya D."/>
            <person name="Yoon H.S."/>
        </authorList>
    </citation>
    <scope>NUCLEOTIDE SEQUENCE [LARGE SCALE GENOMIC DNA]</scope>
    <source>
        <strain evidence="6 7">CCMP1338</strain>
        <tissue evidence="6">Whole cell</tissue>
    </source>
</reference>
<dbReference type="CDD" id="cd00200">
    <property type="entry name" value="WD40"/>
    <property type="match status" value="1"/>
</dbReference>
<evidence type="ECO:0000313" key="6">
    <source>
        <dbReference type="EMBL" id="KAJ8901526.1"/>
    </source>
</evidence>
<dbReference type="FunFam" id="2.130.10.10:FF:000012">
    <property type="entry name" value="Putative pleiotropic regulator 1"/>
    <property type="match status" value="1"/>
</dbReference>
<gene>
    <name evidence="6" type="ORF">NDN08_007370</name>
</gene>
<dbReference type="GO" id="GO:0000974">
    <property type="term" value="C:Prp19 complex"/>
    <property type="evidence" value="ECO:0007669"/>
    <property type="project" value="TreeGrafter"/>
</dbReference>
<comment type="similarity">
    <text evidence="3">Belongs to the WD repeat PRL1/PRL2 family.</text>
</comment>
<dbReference type="GO" id="GO:0071013">
    <property type="term" value="C:catalytic step 2 spliceosome"/>
    <property type="evidence" value="ECO:0007669"/>
    <property type="project" value="TreeGrafter"/>
</dbReference>
<dbReference type="SUPFAM" id="SSF50978">
    <property type="entry name" value="WD40 repeat-like"/>
    <property type="match status" value="1"/>
</dbReference>
<evidence type="ECO:0000256" key="4">
    <source>
        <dbReference type="PROSITE-ProRule" id="PRU00221"/>
    </source>
</evidence>
<dbReference type="PRINTS" id="PR00320">
    <property type="entry name" value="GPROTEINBRPT"/>
</dbReference>
<dbReference type="Gene3D" id="2.130.10.10">
    <property type="entry name" value="YVTN repeat-like/Quinoprotein amine dehydrogenase"/>
    <property type="match status" value="1"/>
</dbReference>
<dbReference type="Pfam" id="PF00400">
    <property type="entry name" value="WD40"/>
    <property type="match status" value="6"/>
</dbReference>
<name>A0AAV8ULL6_9RHOD</name>
<keyword evidence="1 4" id="KW-0853">WD repeat</keyword>
<dbReference type="InterPro" id="IPR015943">
    <property type="entry name" value="WD40/YVTN_repeat-like_dom_sf"/>
</dbReference>
<proteinExistence type="inferred from homology"/>
<accession>A0AAV8ULL6</accession>
<dbReference type="SMART" id="SM00320">
    <property type="entry name" value="WD40"/>
    <property type="match status" value="7"/>
</dbReference>
<feature type="repeat" description="WD" evidence="4">
    <location>
        <begin position="181"/>
        <end position="222"/>
    </location>
</feature>
<dbReference type="GO" id="GO:0000398">
    <property type="term" value="P:mRNA splicing, via spliceosome"/>
    <property type="evidence" value="ECO:0007669"/>
    <property type="project" value="InterPro"/>
</dbReference>